<name>A0A9E9LCK2_9BURK</name>
<protein>
    <submittedName>
        <fullName evidence="1">Pyrimidine dimer DNA glycosylase/endonuclease V</fullName>
    </submittedName>
</protein>
<dbReference type="InterPro" id="IPR004260">
    <property type="entry name" value="Pyr-dimer_DNA_glycosylase"/>
</dbReference>
<dbReference type="AlphaFoldDB" id="A0A9E9LCK2"/>
<accession>A0A9E9LCK2</accession>
<gene>
    <name evidence="1" type="ORF">NB646_07555</name>
</gene>
<dbReference type="EMBL" id="CP098251">
    <property type="protein sequence ID" value="WAV90701.1"/>
    <property type="molecule type" value="Genomic_DNA"/>
</dbReference>
<proteinExistence type="predicted"/>
<evidence type="ECO:0000313" key="1">
    <source>
        <dbReference type="EMBL" id="WAV90701.1"/>
    </source>
</evidence>
<reference evidence="1" key="1">
    <citation type="journal article" date="2022" name="Front. Microbiol.">
        <title>New perspectives on an old grouping: The genomic and phenotypic variability of Oxalobacter formigenes and the implications for calcium oxalate stone prevention.</title>
        <authorList>
            <person name="Chmiel J.A."/>
            <person name="Carr C."/>
            <person name="Stuivenberg G.A."/>
            <person name="Venema R."/>
            <person name="Chanyi R.M."/>
            <person name="Al K.F."/>
            <person name="Giguere D."/>
            <person name="Say H."/>
            <person name="Akouris P.P."/>
            <person name="Dominguez Romero S.A."/>
            <person name="Kwong A."/>
            <person name="Tai V."/>
            <person name="Koval S.F."/>
            <person name="Razvi H."/>
            <person name="Bjazevic J."/>
            <person name="Burton J.P."/>
        </authorList>
    </citation>
    <scope>NUCLEOTIDE SEQUENCE</scope>
    <source>
        <strain evidence="1">OxK</strain>
    </source>
</reference>
<dbReference type="Pfam" id="PF03013">
    <property type="entry name" value="Pyr_excise"/>
    <property type="match status" value="1"/>
</dbReference>
<dbReference type="RefSeq" id="WP_269315683.1">
    <property type="nucleotide sequence ID" value="NZ_CP098251.1"/>
</dbReference>
<sequence>MRLWTLHPRYLDTSGLVACWREALLAQQVLTGKTKGYRYHPQLRRFRRTDDPVSAIRLYLRALLQEADRRAFRFDPSRIGTPIIFIPPLPTTTGQLEFERNHLLGKLEKRSPALAAELKKQIRLIPHPLFFVRQGNVEAWEKIPADSPH</sequence>
<organism evidence="1">
    <name type="scientific">Oxalobacter aliiformigenes</name>
    <dbReference type="NCBI Taxonomy" id="2946593"/>
    <lineage>
        <taxon>Bacteria</taxon>
        <taxon>Pseudomonadati</taxon>
        <taxon>Pseudomonadota</taxon>
        <taxon>Betaproteobacteria</taxon>
        <taxon>Burkholderiales</taxon>
        <taxon>Oxalobacteraceae</taxon>
        <taxon>Oxalobacter</taxon>
    </lineage>
</organism>
<dbReference type="Proteomes" id="UP001164819">
    <property type="component" value="Chromosome"/>
</dbReference>